<dbReference type="InterPro" id="IPR024535">
    <property type="entry name" value="RHGA/B-epi-like_pectate_lyase"/>
</dbReference>
<dbReference type="InterPro" id="IPR011050">
    <property type="entry name" value="Pectin_lyase_fold/virulence"/>
</dbReference>
<dbReference type="Pfam" id="PF12708">
    <property type="entry name" value="Pect-lyase_RHGA_epim"/>
    <property type="match status" value="1"/>
</dbReference>
<dbReference type="Proteomes" id="UP000559885">
    <property type="component" value="Unassembled WGS sequence"/>
</dbReference>
<evidence type="ECO:0000259" key="1">
    <source>
        <dbReference type="Pfam" id="PF12708"/>
    </source>
</evidence>
<dbReference type="SUPFAM" id="SSF51126">
    <property type="entry name" value="Pectin lyase-like"/>
    <property type="match status" value="1"/>
</dbReference>
<dbReference type="InterPro" id="IPR012334">
    <property type="entry name" value="Pectin_lyas_fold"/>
</dbReference>
<proteinExistence type="predicted"/>
<name>A0A841ZP21_9LIST</name>
<evidence type="ECO:0000313" key="2">
    <source>
        <dbReference type="EMBL" id="MBC1520441.1"/>
    </source>
</evidence>
<dbReference type="EMBL" id="JAARRM010000001">
    <property type="protein sequence ID" value="MBC1520441.1"/>
    <property type="molecule type" value="Genomic_DNA"/>
</dbReference>
<accession>A0A841ZP21</accession>
<comment type="caution">
    <text evidence="2">The sequence shown here is derived from an EMBL/GenBank/DDBJ whole genome shotgun (WGS) entry which is preliminary data.</text>
</comment>
<gene>
    <name evidence="2" type="ORF">HB912_02135</name>
</gene>
<feature type="domain" description="Rhamnogalacturonase A/B/Epimerase-like pectate lyase" evidence="1">
    <location>
        <begin position="101"/>
        <end position="333"/>
    </location>
</feature>
<protein>
    <recommendedName>
        <fullName evidence="1">Rhamnogalacturonase A/B/Epimerase-like pectate lyase domain-containing protein</fullName>
    </recommendedName>
</protein>
<organism evidence="2 3">
    <name type="scientific">Listeria aquatica</name>
    <dbReference type="NCBI Taxonomy" id="1494960"/>
    <lineage>
        <taxon>Bacteria</taxon>
        <taxon>Bacillati</taxon>
        <taxon>Bacillota</taxon>
        <taxon>Bacilli</taxon>
        <taxon>Bacillales</taxon>
        <taxon>Listeriaceae</taxon>
        <taxon>Listeria</taxon>
    </lineage>
</organism>
<dbReference type="RefSeq" id="WP_185372004.1">
    <property type="nucleotide sequence ID" value="NZ_JAARRM010000001.1"/>
</dbReference>
<dbReference type="AlphaFoldDB" id="A0A841ZP21"/>
<sequence length="477" mass="53220">MNLKVRNQAKISAFFPTYRSSEGLDKGIRMTEHLFAKWQEADDKNERKKKRKWSLSLLVTRAQTNGFSRPAAIEKRPLLEVDWQPLLFAELGTLKDEAEEVSVLDYGADPEGEIDSTLAFKRAMRRGGRIVYVPKGTFLISGLKVPSNTAIIGAGEELTTLLLIKETPKKRQGIRNRNLFAGNKRIRLEGFTLNWDSSRFGESERSASGGTSSSGITLAHVQFALIRKVKVLNAGLHGVDVTSAFYSYQGDGTTSRFRSAYVWIDQVEAAGFGDDGVTTHHSDFIYISHCFLHDPSGRAHEKGFSNSNGIEVDDGSRHVVLHNNATENCFGGVEIKAHETSSAAYDTQIIGHVSSSDNRSFNFRHIGHHKGEDEESQTATGIRATFLIAEMPVPTPLYMDSEPRALVISAYKKVSITHFLVVDEKHTQILAIQYRASQVTLDKVYYKGKKPEVRLGKETHDVNISEIKQWSGTEWSI</sequence>
<evidence type="ECO:0000313" key="3">
    <source>
        <dbReference type="Proteomes" id="UP000559885"/>
    </source>
</evidence>
<reference evidence="2 3" key="1">
    <citation type="submission" date="2020-03" db="EMBL/GenBank/DDBJ databases">
        <title>Soil Listeria distribution.</title>
        <authorList>
            <person name="Liao J."/>
            <person name="Wiedmann M."/>
        </authorList>
    </citation>
    <scope>NUCLEOTIDE SEQUENCE [LARGE SCALE GENOMIC DNA]</scope>
    <source>
        <strain evidence="2 3">FSL L7-1507</strain>
    </source>
</reference>
<dbReference type="Gene3D" id="2.160.20.10">
    <property type="entry name" value="Single-stranded right-handed beta-helix, Pectin lyase-like"/>
    <property type="match status" value="1"/>
</dbReference>